<dbReference type="NCBIfam" id="TIGR01675">
    <property type="entry name" value="plant-AP"/>
    <property type="match status" value="1"/>
</dbReference>
<dbReference type="InterPro" id="IPR036412">
    <property type="entry name" value="HAD-like_sf"/>
</dbReference>
<dbReference type="AlphaFoldDB" id="A0ABD2RTS3"/>
<dbReference type="InterPro" id="IPR014403">
    <property type="entry name" value="APS1/VSP"/>
</dbReference>
<keyword evidence="2" id="KW-0325">Glycoprotein</keyword>
<sequence>MITTSSFFSSIKMRSCFTILLLFSAIVAVALASSEEDHQVISQVVEIHRLRPQTGSAGYTVPQLDCLSWRLAVETNNLQNWRSVPKECTNYLGHYMMGKQYRHDCEYVAKQAIEYAKSLNLSGDGMDVWVFDIDETTLSNAPYYARSDVAFGAKPYNATKFNEWTAEGKAPAIPSVLGLYKIVLSLGIKPVFITGTRDNFKQVRVANLKKVGYSNWAALILKGENDTGSAVKFKSSKRTALVKAGYRIVGNIGDQWSDLIGKNVGARTFKLPDPMYYIG</sequence>
<evidence type="ECO:0000256" key="3">
    <source>
        <dbReference type="PIRNR" id="PIRNR002674"/>
    </source>
</evidence>
<evidence type="ECO:0000256" key="2">
    <source>
        <dbReference type="ARBA" id="ARBA00023180"/>
    </source>
</evidence>
<comment type="similarity">
    <text evidence="3">Belongs to the APS1/VSP family.</text>
</comment>
<feature type="chain" id="PRO_5044771645" description="Acid phosphatase 1-like" evidence="4">
    <location>
        <begin position="33"/>
        <end position="279"/>
    </location>
</feature>
<dbReference type="PIRSF" id="PIRSF002674">
    <property type="entry name" value="VSP"/>
    <property type="match status" value="1"/>
</dbReference>
<feature type="signal peptide" evidence="4">
    <location>
        <begin position="1"/>
        <end position="32"/>
    </location>
</feature>
<reference evidence="5 6" key="1">
    <citation type="submission" date="2024-05" db="EMBL/GenBank/DDBJ databases">
        <title>De novo assembly of an allotetraploid wild potato.</title>
        <authorList>
            <person name="Hosaka A.J."/>
        </authorList>
    </citation>
    <scope>NUCLEOTIDE SEQUENCE [LARGE SCALE GENOMIC DNA]</scope>
    <source>
        <tissue evidence="5">Young leaves</tissue>
    </source>
</reference>
<dbReference type="Proteomes" id="UP001627284">
    <property type="component" value="Unassembled WGS sequence"/>
</dbReference>
<accession>A0ABD2RTS3</accession>
<keyword evidence="6" id="KW-1185">Reference proteome</keyword>
<protein>
    <recommendedName>
        <fullName evidence="7">Acid phosphatase 1-like</fullName>
    </recommendedName>
</protein>
<keyword evidence="1 4" id="KW-0732">Signal</keyword>
<organism evidence="5 6">
    <name type="scientific">Solanum stoloniferum</name>
    <dbReference type="NCBI Taxonomy" id="62892"/>
    <lineage>
        <taxon>Eukaryota</taxon>
        <taxon>Viridiplantae</taxon>
        <taxon>Streptophyta</taxon>
        <taxon>Embryophyta</taxon>
        <taxon>Tracheophyta</taxon>
        <taxon>Spermatophyta</taxon>
        <taxon>Magnoliopsida</taxon>
        <taxon>eudicotyledons</taxon>
        <taxon>Gunneridae</taxon>
        <taxon>Pentapetalae</taxon>
        <taxon>asterids</taxon>
        <taxon>lamiids</taxon>
        <taxon>Solanales</taxon>
        <taxon>Solanaceae</taxon>
        <taxon>Solanoideae</taxon>
        <taxon>Solaneae</taxon>
        <taxon>Solanum</taxon>
    </lineage>
</organism>
<dbReference type="SUPFAM" id="SSF56784">
    <property type="entry name" value="HAD-like"/>
    <property type="match status" value="1"/>
</dbReference>
<evidence type="ECO:0000256" key="4">
    <source>
        <dbReference type="SAM" id="SignalP"/>
    </source>
</evidence>
<evidence type="ECO:0000313" key="5">
    <source>
        <dbReference type="EMBL" id="KAL3335288.1"/>
    </source>
</evidence>
<dbReference type="PANTHER" id="PTHR31284">
    <property type="entry name" value="ACID PHOSPHATASE-LIKE PROTEIN"/>
    <property type="match status" value="1"/>
</dbReference>
<gene>
    <name evidence="5" type="ORF">AABB24_031480</name>
</gene>
<dbReference type="Pfam" id="PF03767">
    <property type="entry name" value="Acid_phosphat_B"/>
    <property type="match status" value="1"/>
</dbReference>
<dbReference type="PANTHER" id="PTHR31284:SF20">
    <property type="entry name" value="ACID PHOSPHATASE 1-LIKE"/>
    <property type="match status" value="1"/>
</dbReference>
<proteinExistence type="inferred from homology"/>
<comment type="caution">
    <text evidence="5">The sequence shown here is derived from an EMBL/GenBank/DDBJ whole genome shotgun (WGS) entry which is preliminary data.</text>
</comment>
<dbReference type="InterPro" id="IPR005519">
    <property type="entry name" value="Acid_phosphat_B-like"/>
</dbReference>
<dbReference type="EMBL" id="JBJKTR010000018">
    <property type="protein sequence ID" value="KAL3335288.1"/>
    <property type="molecule type" value="Genomic_DNA"/>
</dbReference>
<evidence type="ECO:0000256" key="1">
    <source>
        <dbReference type="ARBA" id="ARBA00022729"/>
    </source>
</evidence>
<evidence type="ECO:0008006" key="7">
    <source>
        <dbReference type="Google" id="ProtNLM"/>
    </source>
</evidence>
<evidence type="ECO:0000313" key="6">
    <source>
        <dbReference type="Proteomes" id="UP001627284"/>
    </source>
</evidence>
<dbReference type="InterPro" id="IPR010028">
    <property type="entry name" value="Acid_phosphatase_pln"/>
</dbReference>
<name>A0ABD2RTS3_9SOLN</name>
<dbReference type="InterPro" id="IPR023214">
    <property type="entry name" value="HAD_sf"/>
</dbReference>
<dbReference type="Gene3D" id="3.40.50.1000">
    <property type="entry name" value="HAD superfamily/HAD-like"/>
    <property type="match status" value="1"/>
</dbReference>
<dbReference type="CDD" id="cd07535">
    <property type="entry name" value="HAD_VSP"/>
    <property type="match status" value="1"/>
</dbReference>